<dbReference type="InParanoid" id="A0A061FRV4"/>
<dbReference type="EMBL" id="CM001888">
    <property type="protein sequence ID" value="EOY19397.1"/>
    <property type="molecule type" value="Genomic_DNA"/>
</dbReference>
<dbReference type="InterPro" id="IPR036457">
    <property type="entry name" value="PPM-type-like_dom_sf"/>
</dbReference>
<dbReference type="PANTHER" id="PTHR12320:SF14">
    <property type="entry name" value="PROTEIN PHOSPHATASE"/>
    <property type="match status" value="1"/>
</dbReference>
<name>A0A061FRV4_THECC</name>
<keyword evidence="1" id="KW-0479">Metal-binding</keyword>
<keyword evidence="1" id="KW-0460">Magnesium</keyword>
<dbReference type="Gramene" id="EOY19397">
    <property type="protein sequence ID" value="EOY19397"/>
    <property type="gene ID" value="TCM_044494"/>
</dbReference>
<accession>A0A061FRV4</accession>
<comment type="cofactor">
    <cofactor evidence="1">
        <name>Mg(2+)</name>
        <dbReference type="ChEBI" id="CHEBI:18420"/>
    </cofactor>
</comment>
<comment type="catalytic activity">
    <reaction evidence="1">
        <text>O-phospho-L-seryl-[protein] + H2O = L-seryl-[protein] + phosphate</text>
        <dbReference type="Rhea" id="RHEA:20629"/>
        <dbReference type="Rhea" id="RHEA-COMP:9863"/>
        <dbReference type="Rhea" id="RHEA-COMP:11604"/>
        <dbReference type="ChEBI" id="CHEBI:15377"/>
        <dbReference type="ChEBI" id="CHEBI:29999"/>
        <dbReference type="ChEBI" id="CHEBI:43474"/>
        <dbReference type="ChEBI" id="CHEBI:83421"/>
        <dbReference type="EC" id="3.1.3.16"/>
    </reaction>
</comment>
<dbReference type="HOGENOM" id="CLU_1404731_0_0_1"/>
<dbReference type="AlphaFoldDB" id="A0A061FRV4"/>
<dbReference type="eggNOG" id="KOG1379">
    <property type="taxonomic scope" value="Eukaryota"/>
</dbReference>
<evidence type="ECO:0000313" key="2">
    <source>
        <dbReference type="EMBL" id="EOY19397.1"/>
    </source>
</evidence>
<sequence length="194" mass="21694">MKLGACYVAKDNELKPLREDAYFICNKEQTLDVVDGVGGWAAKGGDVGEYARQLMANVIIAVHEEYMLKRSVDLRRVLHETYFHTKVEGSLTSCILTFKASLLHAVNVRDNGDRPDMAMELVVRVEAGDIVVLGIDGLLDNMYPTKMEEILKRETKGQAGSVCLKKVAQQGMRCTTRLTSLHSLHSLKLQKRQD</sequence>
<dbReference type="EC" id="3.1.3.16" evidence="1"/>
<dbReference type="SUPFAM" id="SSF81606">
    <property type="entry name" value="PP2C-like"/>
    <property type="match status" value="1"/>
</dbReference>
<gene>
    <name evidence="2" type="ORF">TCM_044494</name>
</gene>
<dbReference type="PANTHER" id="PTHR12320">
    <property type="entry name" value="PROTEIN PHOSPHATASE 2C"/>
    <property type="match status" value="1"/>
</dbReference>
<dbReference type="Proteomes" id="UP000026915">
    <property type="component" value="Chromosome 10"/>
</dbReference>
<comment type="similarity">
    <text evidence="1">Belongs to the PP2C family.</text>
</comment>
<organism evidence="2 3">
    <name type="scientific">Theobroma cacao</name>
    <name type="common">Cacao</name>
    <name type="synonym">Cocoa</name>
    <dbReference type="NCBI Taxonomy" id="3641"/>
    <lineage>
        <taxon>Eukaryota</taxon>
        <taxon>Viridiplantae</taxon>
        <taxon>Streptophyta</taxon>
        <taxon>Embryophyta</taxon>
        <taxon>Tracheophyta</taxon>
        <taxon>Spermatophyta</taxon>
        <taxon>Magnoliopsida</taxon>
        <taxon>eudicotyledons</taxon>
        <taxon>Gunneridae</taxon>
        <taxon>Pentapetalae</taxon>
        <taxon>rosids</taxon>
        <taxon>malvids</taxon>
        <taxon>Malvales</taxon>
        <taxon>Malvaceae</taxon>
        <taxon>Byttnerioideae</taxon>
        <taxon>Theobroma</taxon>
    </lineage>
</organism>
<dbReference type="GO" id="GO:0004722">
    <property type="term" value="F:protein serine/threonine phosphatase activity"/>
    <property type="evidence" value="ECO:0000318"/>
    <property type="project" value="GO_Central"/>
</dbReference>
<reference evidence="2 3" key="1">
    <citation type="journal article" date="2013" name="Genome Biol.">
        <title>The genome sequence of the most widely cultivated cacao type and its use to identify candidate genes regulating pod color.</title>
        <authorList>
            <person name="Motamayor J.C."/>
            <person name="Mockaitis K."/>
            <person name="Schmutz J."/>
            <person name="Haiminen N."/>
            <person name="Iii D.L."/>
            <person name="Cornejo O."/>
            <person name="Findley S.D."/>
            <person name="Zheng P."/>
            <person name="Utro F."/>
            <person name="Royaert S."/>
            <person name="Saski C."/>
            <person name="Jenkins J."/>
            <person name="Podicheti R."/>
            <person name="Zhao M."/>
            <person name="Scheffler B.E."/>
            <person name="Stack J.C."/>
            <person name="Feltus F.A."/>
            <person name="Mustiga G.M."/>
            <person name="Amores F."/>
            <person name="Phillips W."/>
            <person name="Marelli J.P."/>
            <person name="May G.D."/>
            <person name="Shapiro H."/>
            <person name="Ma J."/>
            <person name="Bustamante C.D."/>
            <person name="Schnell R.J."/>
            <person name="Main D."/>
            <person name="Gilbert D."/>
            <person name="Parida L."/>
            <person name="Kuhn D.N."/>
        </authorList>
    </citation>
    <scope>NUCLEOTIDE SEQUENCE [LARGE SCALE GENOMIC DNA]</scope>
    <source>
        <strain evidence="3">cv. Matina 1-6</strain>
    </source>
</reference>
<keyword evidence="1" id="KW-0464">Manganese</keyword>
<dbReference type="GO" id="GO:0046872">
    <property type="term" value="F:metal ion binding"/>
    <property type="evidence" value="ECO:0007669"/>
    <property type="project" value="UniProtKB-UniRule"/>
</dbReference>
<protein>
    <recommendedName>
        <fullName evidence="1">Protein phosphatase</fullName>
        <ecNumber evidence="1">3.1.3.16</ecNumber>
    </recommendedName>
</protein>
<evidence type="ECO:0000313" key="3">
    <source>
        <dbReference type="Proteomes" id="UP000026915"/>
    </source>
</evidence>
<evidence type="ECO:0000256" key="1">
    <source>
        <dbReference type="RuleBase" id="RU366020"/>
    </source>
</evidence>
<proteinExistence type="inferred from homology"/>
<keyword evidence="3" id="KW-1185">Reference proteome</keyword>
<comment type="cofactor">
    <cofactor evidence="1">
        <name>Mn(2+)</name>
        <dbReference type="ChEBI" id="CHEBI:29035"/>
    </cofactor>
</comment>
<dbReference type="OMA" id="VHEEYML"/>
<keyword evidence="1" id="KW-0904">Protein phosphatase</keyword>
<dbReference type="InterPro" id="IPR039123">
    <property type="entry name" value="PPTC7"/>
</dbReference>
<comment type="catalytic activity">
    <reaction evidence="1">
        <text>O-phospho-L-threonyl-[protein] + H2O = L-threonyl-[protein] + phosphate</text>
        <dbReference type="Rhea" id="RHEA:47004"/>
        <dbReference type="Rhea" id="RHEA-COMP:11060"/>
        <dbReference type="Rhea" id="RHEA-COMP:11605"/>
        <dbReference type="ChEBI" id="CHEBI:15377"/>
        <dbReference type="ChEBI" id="CHEBI:30013"/>
        <dbReference type="ChEBI" id="CHEBI:43474"/>
        <dbReference type="ChEBI" id="CHEBI:61977"/>
        <dbReference type="EC" id="3.1.3.16"/>
    </reaction>
</comment>
<keyword evidence="1" id="KW-0378">Hydrolase</keyword>